<evidence type="ECO:0000313" key="2">
    <source>
        <dbReference type="Proteomes" id="UP001063350"/>
    </source>
</evidence>
<organism evidence="1 2">
    <name type="scientific">Desulfolithobacter dissulfuricans</name>
    <dbReference type="NCBI Taxonomy" id="2795293"/>
    <lineage>
        <taxon>Bacteria</taxon>
        <taxon>Pseudomonadati</taxon>
        <taxon>Thermodesulfobacteriota</taxon>
        <taxon>Desulfobulbia</taxon>
        <taxon>Desulfobulbales</taxon>
        <taxon>Desulfobulbaceae</taxon>
        <taxon>Desulfolithobacter</taxon>
    </lineage>
</organism>
<reference evidence="1" key="1">
    <citation type="submission" date="2020-12" db="EMBL/GenBank/DDBJ databases">
        <title>Desulfobium dissulfuricans gen. nov., sp. nov., a novel mesophilic, sulfate-reducing bacterium isolated from a deep-sea hydrothermal vent.</title>
        <authorList>
            <person name="Hashimoto Y."/>
            <person name="Tame A."/>
            <person name="Sawayama S."/>
            <person name="Miyazaki J."/>
            <person name="Takai K."/>
            <person name="Nakagawa S."/>
        </authorList>
    </citation>
    <scope>NUCLEOTIDE SEQUENCE</scope>
    <source>
        <strain evidence="1">GF1</strain>
    </source>
</reference>
<dbReference type="KEGG" id="ddu:GF1_25850"/>
<sequence length="69" mass="7495">MCQISAVLERDDSRETIMEGVTGLEVTDEGVSLTTFFEDPKLVPDVTIARIDFLGGAVVLVPREQAQGE</sequence>
<keyword evidence="2" id="KW-1185">Reference proteome</keyword>
<protein>
    <submittedName>
        <fullName evidence="1">Uncharacterized protein</fullName>
    </submittedName>
</protein>
<accession>A0A915U2U6</accession>
<dbReference type="EMBL" id="AP024233">
    <property type="protein sequence ID" value="BCO10209.1"/>
    <property type="molecule type" value="Genomic_DNA"/>
</dbReference>
<name>A0A915U2U6_9BACT</name>
<dbReference type="InterPro" id="IPR019300">
    <property type="entry name" value="CooT"/>
</dbReference>
<dbReference type="AlphaFoldDB" id="A0A915U2U6"/>
<gene>
    <name evidence="1" type="ORF">GF1_25850</name>
</gene>
<dbReference type="Proteomes" id="UP001063350">
    <property type="component" value="Chromosome"/>
</dbReference>
<evidence type="ECO:0000313" key="1">
    <source>
        <dbReference type="EMBL" id="BCO10209.1"/>
    </source>
</evidence>
<dbReference type="RefSeq" id="WP_267926944.1">
    <property type="nucleotide sequence ID" value="NZ_AP024233.1"/>
</dbReference>
<dbReference type="Pfam" id="PF10133">
    <property type="entry name" value="CooT"/>
    <property type="match status" value="1"/>
</dbReference>
<proteinExistence type="predicted"/>